<sequence>MDKLVLVSGGITVAVGVGFIVAHAVDPYLSSAYVSGGIGALVIGTVMTILGKKISTKKNVEQMR</sequence>
<dbReference type="AlphaFoldDB" id="A0A2H1EH64"/>
<feature type="transmembrane region" description="Helical" evidence="1">
    <location>
        <begin position="32"/>
        <end position="50"/>
    </location>
</feature>
<reference evidence="3" key="1">
    <citation type="submission" date="2016-12" db="EMBL/GenBank/DDBJ databases">
        <authorList>
            <person name="Herbold C."/>
        </authorList>
    </citation>
    <scope>NUCLEOTIDE SEQUENCE [LARGE SCALE GENOMIC DNA]</scope>
</reference>
<protein>
    <submittedName>
        <fullName evidence="2">Uncharacterized protein</fullName>
    </submittedName>
</protein>
<keyword evidence="1" id="KW-0472">Membrane</keyword>
<keyword evidence="3" id="KW-1185">Reference proteome</keyword>
<evidence type="ECO:0000313" key="2">
    <source>
        <dbReference type="EMBL" id="SHO45797.1"/>
    </source>
</evidence>
<dbReference type="RefSeq" id="WP_101009782.1">
    <property type="nucleotide sequence ID" value="NZ_FRFC01000003.1"/>
</dbReference>
<keyword evidence="1" id="KW-1133">Transmembrane helix</keyword>
<gene>
    <name evidence="2" type="ORF">NSIN_20784</name>
</gene>
<dbReference type="EMBL" id="FRFC01000003">
    <property type="protein sequence ID" value="SHO45797.1"/>
    <property type="molecule type" value="Genomic_DNA"/>
</dbReference>
<evidence type="ECO:0000313" key="3">
    <source>
        <dbReference type="Proteomes" id="UP000232412"/>
    </source>
</evidence>
<name>A0A2H1EH64_9ARCH</name>
<evidence type="ECO:0000256" key="1">
    <source>
        <dbReference type="SAM" id="Phobius"/>
    </source>
</evidence>
<proteinExistence type="predicted"/>
<organism evidence="2 3">
    <name type="scientific">Nitrosotalea sinensis</name>
    <dbReference type="NCBI Taxonomy" id="1499975"/>
    <lineage>
        <taxon>Archaea</taxon>
        <taxon>Nitrososphaerota</taxon>
        <taxon>Nitrososphaeria</taxon>
        <taxon>Nitrosotaleales</taxon>
        <taxon>Nitrosotaleaceae</taxon>
        <taxon>Nitrosotalea</taxon>
    </lineage>
</organism>
<keyword evidence="1" id="KW-0812">Transmembrane</keyword>
<dbReference type="Proteomes" id="UP000232412">
    <property type="component" value="Unassembled WGS sequence"/>
</dbReference>
<accession>A0A2H1EH64</accession>